<keyword evidence="7" id="KW-1185">Reference proteome</keyword>
<feature type="compositionally biased region" description="Basic residues" evidence="3">
    <location>
        <begin position="379"/>
        <end position="391"/>
    </location>
</feature>
<dbReference type="PANTHER" id="PTHR11877:SF46">
    <property type="entry name" value="TYPE III POLYKETIDE SYNTHASE A"/>
    <property type="match status" value="1"/>
</dbReference>
<accession>A0ABP8DZY1</accession>
<dbReference type="InterPro" id="IPR011141">
    <property type="entry name" value="Polyketide_synthase_type-III"/>
</dbReference>
<evidence type="ECO:0000256" key="3">
    <source>
        <dbReference type="SAM" id="MobiDB-lite"/>
    </source>
</evidence>
<dbReference type="PIRSF" id="PIRSF000451">
    <property type="entry name" value="PKS_III"/>
    <property type="match status" value="1"/>
</dbReference>
<dbReference type="EMBL" id="BAABAU010000001">
    <property type="protein sequence ID" value="GAA4265530.1"/>
    <property type="molecule type" value="Genomic_DNA"/>
</dbReference>
<feature type="region of interest" description="Disordered" evidence="3">
    <location>
        <begin position="368"/>
        <end position="391"/>
    </location>
</feature>
<dbReference type="Pfam" id="PF02797">
    <property type="entry name" value="Chal_sti_synt_C"/>
    <property type="match status" value="1"/>
</dbReference>
<dbReference type="PANTHER" id="PTHR11877">
    <property type="entry name" value="HYDROXYMETHYLGLUTARYL-COA SYNTHASE"/>
    <property type="match status" value="1"/>
</dbReference>
<dbReference type="CDD" id="cd00831">
    <property type="entry name" value="CHS_like"/>
    <property type="match status" value="1"/>
</dbReference>
<feature type="domain" description="Chalcone/stilbene synthase C-terminal" evidence="5">
    <location>
        <begin position="232"/>
        <end position="362"/>
    </location>
</feature>
<keyword evidence="2" id="KW-0808">Transferase</keyword>
<gene>
    <name evidence="6" type="ORF">GCM10022256_11420</name>
</gene>
<feature type="domain" description="Chalcone/stilbene synthase N-terminal" evidence="4">
    <location>
        <begin position="5"/>
        <end position="215"/>
    </location>
</feature>
<sequence>MVAIRSIETAVPAPVVVQSELRDVLAGTGVFGRLGRRLVTAAFDASAIDTRHTVLDELVPSAENPHPAYLEPAERAPGTGARNDVYVASAGPLAVDAAARALGSEGARDLDPGDVTHVITASCTGFSAPGVDLAVVRGLGLSPSTQRYHLGFLGCYAAFPALRMAEQFCRADPSAVVLVVCVELCSLHLHVEDDPDTIVAASVFADGAAAAVVTARLAPEGTPVLDLDAFRSTVITEGADEMAWTIGDHGFDMVLSSYVPRIIGQSVGEFVQPLLGSTRPVDVDAWAIHPGGRSILDRVQTALELSDEQLAPSRGVLREFGNMSSATVLFILRRILHDAPGPGVTRHVAALAFGPGLTVESARLTLRREKAPASPSHRPSAHRRPVPHPAA</sequence>
<dbReference type="Proteomes" id="UP001501594">
    <property type="component" value="Unassembled WGS sequence"/>
</dbReference>
<evidence type="ECO:0000259" key="5">
    <source>
        <dbReference type="Pfam" id="PF02797"/>
    </source>
</evidence>
<dbReference type="Pfam" id="PF00195">
    <property type="entry name" value="Chal_sti_synt_N"/>
    <property type="match status" value="1"/>
</dbReference>
<evidence type="ECO:0000256" key="2">
    <source>
        <dbReference type="ARBA" id="ARBA00022679"/>
    </source>
</evidence>
<evidence type="ECO:0000313" key="6">
    <source>
        <dbReference type="EMBL" id="GAA4265530.1"/>
    </source>
</evidence>
<name>A0ABP8DZY1_9MICO</name>
<dbReference type="SUPFAM" id="SSF53901">
    <property type="entry name" value="Thiolase-like"/>
    <property type="match status" value="1"/>
</dbReference>
<dbReference type="RefSeq" id="WP_344794053.1">
    <property type="nucleotide sequence ID" value="NZ_BAABAU010000001.1"/>
</dbReference>
<dbReference type="InterPro" id="IPR001099">
    <property type="entry name" value="Chalcone/stilbene_synt_N"/>
</dbReference>
<dbReference type="InterPro" id="IPR012328">
    <property type="entry name" value="Chalcone/stilbene_synt_C"/>
</dbReference>
<protein>
    <submittedName>
        <fullName evidence="6">Type III polyketide synthase</fullName>
    </submittedName>
</protein>
<proteinExistence type="inferred from homology"/>
<evidence type="ECO:0000259" key="4">
    <source>
        <dbReference type="Pfam" id="PF00195"/>
    </source>
</evidence>
<comment type="caution">
    <text evidence="6">The sequence shown here is derived from an EMBL/GenBank/DDBJ whole genome shotgun (WGS) entry which is preliminary data.</text>
</comment>
<organism evidence="6 7">
    <name type="scientific">Frondihabitans peucedani</name>
    <dbReference type="NCBI Taxonomy" id="598626"/>
    <lineage>
        <taxon>Bacteria</taxon>
        <taxon>Bacillati</taxon>
        <taxon>Actinomycetota</taxon>
        <taxon>Actinomycetes</taxon>
        <taxon>Micrococcales</taxon>
        <taxon>Microbacteriaceae</taxon>
        <taxon>Frondihabitans</taxon>
    </lineage>
</organism>
<dbReference type="InterPro" id="IPR016039">
    <property type="entry name" value="Thiolase-like"/>
</dbReference>
<evidence type="ECO:0000256" key="1">
    <source>
        <dbReference type="ARBA" id="ARBA00005531"/>
    </source>
</evidence>
<comment type="similarity">
    <text evidence="1">Belongs to the thiolase-like superfamily. Chalcone/stilbene synthases family.</text>
</comment>
<dbReference type="Gene3D" id="3.40.47.10">
    <property type="match status" value="2"/>
</dbReference>
<reference evidence="7" key="1">
    <citation type="journal article" date="2019" name="Int. J. Syst. Evol. Microbiol.">
        <title>The Global Catalogue of Microorganisms (GCM) 10K type strain sequencing project: providing services to taxonomists for standard genome sequencing and annotation.</title>
        <authorList>
            <consortium name="The Broad Institute Genomics Platform"/>
            <consortium name="The Broad Institute Genome Sequencing Center for Infectious Disease"/>
            <person name="Wu L."/>
            <person name="Ma J."/>
        </authorList>
    </citation>
    <scope>NUCLEOTIDE SEQUENCE [LARGE SCALE GENOMIC DNA]</scope>
    <source>
        <strain evidence="7">JCM 17442</strain>
    </source>
</reference>
<evidence type="ECO:0000313" key="7">
    <source>
        <dbReference type="Proteomes" id="UP001501594"/>
    </source>
</evidence>